<reference evidence="3 4" key="1">
    <citation type="journal article" date="2023" name="Sci. Data">
        <title>Genome assembly of the Korean intertidal mud-creeper Batillaria attramentaria.</title>
        <authorList>
            <person name="Patra A.K."/>
            <person name="Ho P.T."/>
            <person name="Jun S."/>
            <person name="Lee S.J."/>
            <person name="Kim Y."/>
            <person name="Won Y.J."/>
        </authorList>
    </citation>
    <scope>NUCLEOTIDE SEQUENCE [LARGE SCALE GENOMIC DNA]</scope>
    <source>
        <strain evidence="3">Wonlab-2016</strain>
    </source>
</reference>
<evidence type="ECO:0000256" key="2">
    <source>
        <dbReference type="SAM" id="Phobius"/>
    </source>
</evidence>
<organism evidence="3 4">
    <name type="scientific">Batillaria attramentaria</name>
    <dbReference type="NCBI Taxonomy" id="370345"/>
    <lineage>
        <taxon>Eukaryota</taxon>
        <taxon>Metazoa</taxon>
        <taxon>Spiralia</taxon>
        <taxon>Lophotrochozoa</taxon>
        <taxon>Mollusca</taxon>
        <taxon>Gastropoda</taxon>
        <taxon>Caenogastropoda</taxon>
        <taxon>Sorbeoconcha</taxon>
        <taxon>Cerithioidea</taxon>
        <taxon>Batillariidae</taxon>
        <taxon>Batillaria</taxon>
    </lineage>
</organism>
<keyword evidence="4" id="KW-1185">Reference proteome</keyword>
<keyword evidence="2" id="KW-1133">Transmembrane helix</keyword>
<keyword evidence="2" id="KW-0472">Membrane</keyword>
<gene>
    <name evidence="3" type="ORF">BaRGS_00038345</name>
</gene>
<evidence type="ECO:0000313" key="3">
    <source>
        <dbReference type="EMBL" id="KAK7462592.1"/>
    </source>
</evidence>
<keyword evidence="2" id="KW-0812">Transmembrane</keyword>
<accession>A0ABD0J5X9</accession>
<sequence length="119" mass="13108">CVTEKDKAISLPSLPQTAESRNGAHFDPPRSQPSTALSTERNSHKSPDNAKATDLTGPRVYRLTRGTLPTEVYHLPIKFNKLRAGMINFVLFWSARFVIYIVAPANDRGAIEAKAGEKS</sequence>
<proteinExistence type="predicted"/>
<dbReference type="EMBL" id="JACVVK020000615">
    <property type="protein sequence ID" value="KAK7462592.1"/>
    <property type="molecule type" value="Genomic_DNA"/>
</dbReference>
<feature type="non-terminal residue" evidence="3">
    <location>
        <position position="1"/>
    </location>
</feature>
<name>A0ABD0J5X9_9CAEN</name>
<dbReference type="Proteomes" id="UP001519460">
    <property type="component" value="Unassembled WGS sequence"/>
</dbReference>
<dbReference type="AlphaFoldDB" id="A0ABD0J5X9"/>
<evidence type="ECO:0000256" key="1">
    <source>
        <dbReference type="SAM" id="MobiDB-lite"/>
    </source>
</evidence>
<feature type="non-terminal residue" evidence="3">
    <location>
        <position position="119"/>
    </location>
</feature>
<evidence type="ECO:0000313" key="4">
    <source>
        <dbReference type="Proteomes" id="UP001519460"/>
    </source>
</evidence>
<feature type="transmembrane region" description="Helical" evidence="2">
    <location>
        <begin position="84"/>
        <end position="103"/>
    </location>
</feature>
<feature type="region of interest" description="Disordered" evidence="1">
    <location>
        <begin position="1"/>
        <end position="59"/>
    </location>
</feature>
<comment type="caution">
    <text evidence="3">The sequence shown here is derived from an EMBL/GenBank/DDBJ whole genome shotgun (WGS) entry which is preliminary data.</text>
</comment>
<protein>
    <submittedName>
        <fullName evidence="3">Uncharacterized protein</fullName>
    </submittedName>
</protein>